<dbReference type="EMBL" id="AYYQ01000002">
    <property type="protein sequence ID" value="KRM69748.1"/>
    <property type="molecule type" value="Genomic_DNA"/>
</dbReference>
<accession>A0A0R2AW28</accession>
<evidence type="ECO:0000313" key="1">
    <source>
        <dbReference type="EMBL" id="KRM69748.1"/>
    </source>
</evidence>
<dbReference type="Proteomes" id="UP000052012">
    <property type="component" value="Unassembled WGS sequence"/>
</dbReference>
<dbReference type="RefSeq" id="WP_054657449.1">
    <property type="nucleotide sequence ID" value="NZ_AYYQ01000002.1"/>
</dbReference>
<gene>
    <name evidence="1" type="ORF">FD06_GL000921</name>
</gene>
<dbReference type="OrthoDB" id="2304881at2"/>
<name>A0A0R2AW28_9LACO</name>
<dbReference type="PATRIC" id="fig|1423781.4.peg.955"/>
<keyword evidence="2" id="KW-1185">Reference proteome</keyword>
<protein>
    <submittedName>
        <fullName evidence="1">Uncharacterized protein</fullName>
    </submittedName>
</protein>
<proteinExistence type="predicted"/>
<dbReference type="AlphaFoldDB" id="A0A0R2AW28"/>
<dbReference type="STRING" id="1423781.FD06_GL000921"/>
<evidence type="ECO:0000313" key="2">
    <source>
        <dbReference type="Proteomes" id="UP000052012"/>
    </source>
</evidence>
<reference evidence="1 2" key="1">
    <citation type="journal article" date="2015" name="Genome Announc.">
        <title>Expanding the biotechnology potential of lactobacilli through comparative genomics of 213 strains and associated genera.</title>
        <authorList>
            <person name="Sun Z."/>
            <person name="Harris H.M."/>
            <person name="McCann A."/>
            <person name="Guo C."/>
            <person name="Argimon S."/>
            <person name="Zhang W."/>
            <person name="Yang X."/>
            <person name="Jeffery I.B."/>
            <person name="Cooney J.C."/>
            <person name="Kagawa T.F."/>
            <person name="Liu W."/>
            <person name="Song Y."/>
            <person name="Salvetti E."/>
            <person name="Wrobel A."/>
            <person name="Rasinkangas P."/>
            <person name="Parkhill J."/>
            <person name="Rea M.C."/>
            <person name="O'Sullivan O."/>
            <person name="Ritari J."/>
            <person name="Douillard F.P."/>
            <person name="Paul Ross R."/>
            <person name="Yang R."/>
            <person name="Briner A.E."/>
            <person name="Felis G.E."/>
            <person name="de Vos W.M."/>
            <person name="Barrangou R."/>
            <person name="Klaenhammer T.R."/>
            <person name="Caufield P.W."/>
            <person name="Cui Y."/>
            <person name="Zhang H."/>
            <person name="O'Toole P.W."/>
        </authorList>
    </citation>
    <scope>NUCLEOTIDE SEQUENCE [LARGE SCALE GENOMIC DNA]</scope>
    <source>
        <strain evidence="1 2">DSM 23829</strain>
    </source>
</reference>
<sequence>MIKHNSHIKELIDADFSLDILCKKAIDLDKDKIKSMIYSTQQNDNSVYVAYHNTFNSKSGLYSRLKSYKEFLKEDIDNYVDKFNEIENGARMYFHQEMTVGYFIDLYISFLHRKFENHQDKNSLVMINENGIEL</sequence>
<organism evidence="1 2">
    <name type="scientific">Apilactobacillus ozensis DSM 23829 = JCM 17196</name>
    <dbReference type="NCBI Taxonomy" id="1423781"/>
    <lineage>
        <taxon>Bacteria</taxon>
        <taxon>Bacillati</taxon>
        <taxon>Bacillota</taxon>
        <taxon>Bacilli</taxon>
        <taxon>Lactobacillales</taxon>
        <taxon>Lactobacillaceae</taxon>
        <taxon>Apilactobacillus</taxon>
    </lineage>
</organism>
<comment type="caution">
    <text evidence="1">The sequence shown here is derived from an EMBL/GenBank/DDBJ whole genome shotgun (WGS) entry which is preliminary data.</text>
</comment>